<evidence type="ECO:0000313" key="6">
    <source>
        <dbReference type="Proteomes" id="UP000178570"/>
    </source>
</evidence>
<sequence length="583" mass="64963">MSFNLVQVLLDQGLLNQGQVKLLEKEAKNRNVSPELLIYEQKLVPDDKILEVKSQSLNLPVKFFGDEESIPREILLLIPFESSRHYEMIAFAKDAGVLQVGMVNPEESSAQQALKFIAQGLGLDLKIHLILKKDLEKLSKGYTSFGEEISKTLKSLQQQAQGAAKAYVGQKKTISLDETFDVTAEQAPVIKLVSDILKNAILQRASDIHLEPERNRLRVRYRIDGDLFSVVFLPVEIHPAILTRIKILADLKIDETRSPQDGRFSAFIAGRQIDFRVSTFPTQNGEKAALRILDPNSGLKNLEDLGLSPWNLNLIKNGLKRPFGMVLATGPTGSGKTTTLYAILQILNQDSVNVVTLEDPVEYFMNGVNQSQVIPEIGYTFASGLRSILRQDPNVIMVGEIRDSETAELSVHAALTGHVVLSTLHTNNAIGTIPRLLDLGVQRFLLPSTLSLIVAQRLVRRLCPDCRQSVQASGEIQKIIEESLAGLPDELKKQLSYKKPFSVYDYGTTECMTCKNKRTLGRIGIYEIFQMSPQVEKIILSGGGEADLWQEAKNQKMISLKQEAVLHMLEGRVHFSEVLRETA</sequence>
<dbReference type="SMART" id="SM00382">
    <property type="entry name" value="AAA"/>
    <property type="match status" value="1"/>
</dbReference>
<dbReference type="Pfam" id="PF05157">
    <property type="entry name" value="MshEN"/>
    <property type="match status" value="1"/>
</dbReference>
<dbReference type="STRING" id="1797529.A2570_00750"/>
<dbReference type="EMBL" id="MHHY01000012">
    <property type="protein sequence ID" value="OGY40005.1"/>
    <property type="molecule type" value="Genomic_DNA"/>
</dbReference>
<comment type="caution">
    <text evidence="5">The sequence shown here is derived from an EMBL/GenBank/DDBJ whole genome shotgun (WGS) entry which is preliminary data.</text>
</comment>
<accession>A0A1G1XIV4</accession>
<dbReference type="Pfam" id="PF00437">
    <property type="entry name" value="T2SSE"/>
    <property type="match status" value="1"/>
</dbReference>
<dbReference type="InterPro" id="IPR007831">
    <property type="entry name" value="T2SS_GspE_N"/>
</dbReference>
<organism evidence="5 6">
    <name type="scientific">Candidatus Brennerbacteria bacterium RIFOXYD1_FULL_41_16</name>
    <dbReference type="NCBI Taxonomy" id="1797529"/>
    <lineage>
        <taxon>Bacteria</taxon>
        <taxon>Candidatus Brenneribacteriota</taxon>
    </lineage>
</organism>
<feature type="domain" description="AAA+ ATPase" evidence="4">
    <location>
        <begin position="322"/>
        <end position="443"/>
    </location>
</feature>
<evidence type="ECO:0000259" key="4">
    <source>
        <dbReference type="SMART" id="SM00382"/>
    </source>
</evidence>
<dbReference type="AlphaFoldDB" id="A0A1G1XIV4"/>
<reference evidence="5 6" key="1">
    <citation type="journal article" date="2016" name="Nat. Commun.">
        <title>Thousands of microbial genomes shed light on interconnected biogeochemical processes in an aquifer system.</title>
        <authorList>
            <person name="Anantharaman K."/>
            <person name="Brown C.T."/>
            <person name="Hug L.A."/>
            <person name="Sharon I."/>
            <person name="Castelle C.J."/>
            <person name="Probst A.J."/>
            <person name="Thomas B.C."/>
            <person name="Singh A."/>
            <person name="Wilkins M.J."/>
            <person name="Karaoz U."/>
            <person name="Brodie E.L."/>
            <person name="Williams K.H."/>
            <person name="Hubbard S.S."/>
            <person name="Banfield J.F."/>
        </authorList>
    </citation>
    <scope>NUCLEOTIDE SEQUENCE [LARGE SCALE GENOMIC DNA]</scope>
</reference>
<dbReference type="Gene3D" id="3.40.50.300">
    <property type="entry name" value="P-loop containing nucleotide triphosphate hydrolases"/>
    <property type="match status" value="1"/>
</dbReference>
<evidence type="ECO:0000256" key="3">
    <source>
        <dbReference type="ARBA" id="ARBA00022840"/>
    </source>
</evidence>
<dbReference type="InterPro" id="IPR001482">
    <property type="entry name" value="T2SS/T4SS_dom"/>
</dbReference>
<dbReference type="InterPro" id="IPR037257">
    <property type="entry name" value="T2SS_E_N_sf"/>
</dbReference>
<dbReference type="Proteomes" id="UP000178570">
    <property type="component" value="Unassembled WGS sequence"/>
</dbReference>
<dbReference type="GO" id="GO:0016887">
    <property type="term" value="F:ATP hydrolysis activity"/>
    <property type="evidence" value="ECO:0007669"/>
    <property type="project" value="TreeGrafter"/>
</dbReference>
<keyword evidence="2" id="KW-0547">Nucleotide-binding</keyword>
<evidence type="ECO:0000313" key="5">
    <source>
        <dbReference type="EMBL" id="OGY40005.1"/>
    </source>
</evidence>
<protein>
    <recommendedName>
        <fullName evidence="4">AAA+ ATPase domain-containing protein</fullName>
    </recommendedName>
</protein>
<keyword evidence="3" id="KW-0067">ATP-binding</keyword>
<dbReference type="SUPFAM" id="SSF160246">
    <property type="entry name" value="EspE N-terminal domain-like"/>
    <property type="match status" value="1"/>
</dbReference>
<dbReference type="Gene3D" id="3.30.450.90">
    <property type="match status" value="1"/>
</dbReference>
<dbReference type="GO" id="GO:0005886">
    <property type="term" value="C:plasma membrane"/>
    <property type="evidence" value="ECO:0007669"/>
    <property type="project" value="TreeGrafter"/>
</dbReference>
<comment type="similarity">
    <text evidence="1">Belongs to the GSP E family.</text>
</comment>
<evidence type="ECO:0000256" key="2">
    <source>
        <dbReference type="ARBA" id="ARBA00022741"/>
    </source>
</evidence>
<gene>
    <name evidence="5" type="ORF">A2570_00750</name>
</gene>
<dbReference type="GO" id="GO:0005524">
    <property type="term" value="F:ATP binding"/>
    <property type="evidence" value="ECO:0007669"/>
    <property type="project" value="UniProtKB-KW"/>
</dbReference>
<dbReference type="PANTHER" id="PTHR30258:SF1">
    <property type="entry name" value="PROTEIN TRANSPORT PROTEIN HOFB HOMOLOG"/>
    <property type="match status" value="1"/>
</dbReference>
<name>A0A1G1XIV4_9BACT</name>
<dbReference type="InterPro" id="IPR003593">
    <property type="entry name" value="AAA+_ATPase"/>
</dbReference>
<proteinExistence type="inferred from homology"/>
<dbReference type="CDD" id="cd01129">
    <property type="entry name" value="PulE-GspE-like"/>
    <property type="match status" value="1"/>
</dbReference>
<evidence type="ECO:0000256" key="1">
    <source>
        <dbReference type="ARBA" id="ARBA00006611"/>
    </source>
</evidence>
<dbReference type="InterPro" id="IPR027417">
    <property type="entry name" value="P-loop_NTPase"/>
</dbReference>
<dbReference type="PANTHER" id="PTHR30258">
    <property type="entry name" value="TYPE II SECRETION SYSTEM PROTEIN GSPE-RELATED"/>
    <property type="match status" value="1"/>
</dbReference>
<dbReference type="SUPFAM" id="SSF52540">
    <property type="entry name" value="P-loop containing nucleoside triphosphate hydrolases"/>
    <property type="match status" value="1"/>
</dbReference>